<name>A0ABP3GST2_9LACT</name>
<reference evidence="8" key="1">
    <citation type="journal article" date="2019" name="Int. J. Syst. Evol. Microbiol.">
        <title>The Global Catalogue of Microorganisms (GCM) 10K type strain sequencing project: providing services to taxonomists for standard genome sequencing and annotation.</title>
        <authorList>
            <consortium name="The Broad Institute Genomics Platform"/>
            <consortium name="The Broad Institute Genome Sequencing Center for Infectious Disease"/>
            <person name="Wu L."/>
            <person name="Ma J."/>
        </authorList>
    </citation>
    <scope>NUCLEOTIDE SEQUENCE [LARGE SCALE GENOMIC DNA]</scope>
    <source>
        <strain evidence="8">JCM 12662</strain>
    </source>
</reference>
<organism evidence="7 8">
    <name type="scientific">Alkalibacterium iburiense</name>
    <dbReference type="NCBI Taxonomy" id="290589"/>
    <lineage>
        <taxon>Bacteria</taxon>
        <taxon>Bacillati</taxon>
        <taxon>Bacillota</taxon>
        <taxon>Bacilli</taxon>
        <taxon>Lactobacillales</taxon>
        <taxon>Carnobacteriaceae</taxon>
        <taxon>Alkalibacterium</taxon>
    </lineage>
</organism>
<evidence type="ECO:0000256" key="5">
    <source>
        <dbReference type="SAM" id="Phobius"/>
    </source>
</evidence>
<keyword evidence="3 5" id="KW-1133">Transmembrane helix</keyword>
<feature type="domain" description="DUF202" evidence="6">
    <location>
        <begin position="32"/>
        <end position="93"/>
    </location>
</feature>
<feature type="transmembrane region" description="Helical" evidence="5">
    <location>
        <begin position="116"/>
        <end position="141"/>
    </location>
</feature>
<evidence type="ECO:0000256" key="1">
    <source>
        <dbReference type="ARBA" id="ARBA00004127"/>
    </source>
</evidence>
<feature type="transmembrane region" description="Helical" evidence="5">
    <location>
        <begin position="41"/>
        <end position="59"/>
    </location>
</feature>
<evidence type="ECO:0000313" key="7">
    <source>
        <dbReference type="EMBL" id="GAA0353315.1"/>
    </source>
</evidence>
<evidence type="ECO:0000313" key="8">
    <source>
        <dbReference type="Proteomes" id="UP001501166"/>
    </source>
</evidence>
<keyword evidence="4 5" id="KW-0472">Membrane</keyword>
<feature type="transmembrane region" description="Helical" evidence="5">
    <location>
        <begin position="71"/>
        <end position="96"/>
    </location>
</feature>
<gene>
    <name evidence="7" type="ORF">GCM10008932_02930</name>
</gene>
<sequence length="142" mass="15563">MSESNDQPQDKNELAEFRTELAEMRSSMAESRTLLAAERTYAAWIRTGFTIAGAGWTLGTALRDSEGATAGLILGGALIILGMFSFIFAWIGFKAIYDYLKEQFKDDDDKSYPTTLNLTTVTVISVVLFVVFAAGFGLLLIN</sequence>
<dbReference type="RefSeq" id="WP_343753274.1">
    <property type="nucleotide sequence ID" value="NZ_BAAACW010000020.1"/>
</dbReference>
<comment type="caution">
    <text evidence="7">The sequence shown here is derived from an EMBL/GenBank/DDBJ whole genome shotgun (WGS) entry which is preliminary data.</text>
</comment>
<dbReference type="Pfam" id="PF02656">
    <property type="entry name" value="DUF202"/>
    <property type="match status" value="1"/>
</dbReference>
<accession>A0ABP3GST2</accession>
<evidence type="ECO:0000259" key="6">
    <source>
        <dbReference type="Pfam" id="PF02656"/>
    </source>
</evidence>
<proteinExistence type="predicted"/>
<evidence type="ECO:0000256" key="4">
    <source>
        <dbReference type="ARBA" id="ARBA00023136"/>
    </source>
</evidence>
<dbReference type="InterPro" id="IPR003807">
    <property type="entry name" value="DUF202"/>
</dbReference>
<keyword evidence="8" id="KW-1185">Reference proteome</keyword>
<comment type="subcellular location">
    <subcellularLocation>
        <location evidence="1">Endomembrane system</location>
        <topology evidence="1">Multi-pass membrane protein</topology>
    </subcellularLocation>
</comment>
<keyword evidence="2 5" id="KW-0812">Transmembrane</keyword>
<dbReference type="EMBL" id="BAAACW010000020">
    <property type="protein sequence ID" value="GAA0353315.1"/>
    <property type="molecule type" value="Genomic_DNA"/>
</dbReference>
<dbReference type="Proteomes" id="UP001501166">
    <property type="component" value="Unassembled WGS sequence"/>
</dbReference>
<evidence type="ECO:0000256" key="2">
    <source>
        <dbReference type="ARBA" id="ARBA00022692"/>
    </source>
</evidence>
<protein>
    <recommendedName>
        <fullName evidence="6">DUF202 domain-containing protein</fullName>
    </recommendedName>
</protein>
<evidence type="ECO:0000256" key="3">
    <source>
        <dbReference type="ARBA" id="ARBA00022989"/>
    </source>
</evidence>